<dbReference type="EMBL" id="OZ035843">
    <property type="protein sequence ID" value="CAL1596870.1"/>
    <property type="molecule type" value="Genomic_DNA"/>
</dbReference>
<protein>
    <submittedName>
        <fullName evidence="1">Uncharacterized protein</fullName>
    </submittedName>
</protein>
<evidence type="ECO:0000313" key="1">
    <source>
        <dbReference type="EMBL" id="CAL1596870.1"/>
    </source>
</evidence>
<organism evidence="1 2">
    <name type="scientific">Knipowitschia caucasica</name>
    <name type="common">Caucasian dwarf goby</name>
    <name type="synonym">Pomatoschistus caucasicus</name>
    <dbReference type="NCBI Taxonomy" id="637954"/>
    <lineage>
        <taxon>Eukaryota</taxon>
        <taxon>Metazoa</taxon>
        <taxon>Chordata</taxon>
        <taxon>Craniata</taxon>
        <taxon>Vertebrata</taxon>
        <taxon>Euteleostomi</taxon>
        <taxon>Actinopterygii</taxon>
        <taxon>Neopterygii</taxon>
        <taxon>Teleostei</taxon>
        <taxon>Neoteleostei</taxon>
        <taxon>Acanthomorphata</taxon>
        <taxon>Gobiaria</taxon>
        <taxon>Gobiiformes</taxon>
        <taxon>Gobioidei</taxon>
        <taxon>Gobiidae</taxon>
        <taxon>Gobiinae</taxon>
        <taxon>Knipowitschia</taxon>
    </lineage>
</organism>
<name>A0AAV2L3G2_KNICA</name>
<dbReference type="AlphaFoldDB" id="A0AAV2L3G2"/>
<gene>
    <name evidence="1" type="ORF">KC01_LOCUS25476</name>
</gene>
<proteinExistence type="predicted"/>
<reference evidence="1 2" key="1">
    <citation type="submission" date="2024-04" db="EMBL/GenBank/DDBJ databases">
        <authorList>
            <person name="Waldvogel A.-M."/>
            <person name="Schoenle A."/>
        </authorList>
    </citation>
    <scope>NUCLEOTIDE SEQUENCE [LARGE SCALE GENOMIC DNA]</scope>
</reference>
<accession>A0AAV2L3G2</accession>
<evidence type="ECO:0000313" key="2">
    <source>
        <dbReference type="Proteomes" id="UP001497482"/>
    </source>
</evidence>
<sequence length="66" mass="7442">MNAQWWLSRRWDVKDSGVPKACMNRCSVTSPQPPLPLTQTEVLSLSDLSVCAPLLCLWLRAERTQG</sequence>
<keyword evidence="2" id="KW-1185">Reference proteome</keyword>
<dbReference type="Proteomes" id="UP001497482">
    <property type="component" value="Chromosome 21"/>
</dbReference>